<dbReference type="GO" id="GO:0016491">
    <property type="term" value="F:oxidoreductase activity"/>
    <property type="evidence" value="ECO:0007669"/>
    <property type="project" value="UniProtKB-KW"/>
</dbReference>
<accession>A0ABU1JVS6</accession>
<keyword evidence="4" id="KW-1185">Reference proteome</keyword>
<evidence type="ECO:0000313" key="4">
    <source>
        <dbReference type="Proteomes" id="UP001262410"/>
    </source>
</evidence>
<organism evidence="3 4">
    <name type="scientific">Inquilinus ginsengisoli</name>
    <dbReference type="NCBI Taxonomy" id="363840"/>
    <lineage>
        <taxon>Bacteria</taxon>
        <taxon>Pseudomonadati</taxon>
        <taxon>Pseudomonadota</taxon>
        <taxon>Alphaproteobacteria</taxon>
        <taxon>Rhodospirillales</taxon>
        <taxon>Rhodospirillaceae</taxon>
        <taxon>Inquilinus</taxon>
    </lineage>
</organism>
<dbReference type="Gene3D" id="3.50.50.60">
    <property type="entry name" value="FAD/NAD(P)-binding domain"/>
    <property type="match status" value="2"/>
</dbReference>
<dbReference type="Gene3D" id="3.30.9.10">
    <property type="entry name" value="D-Amino Acid Oxidase, subunit A, domain 2"/>
    <property type="match status" value="1"/>
</dbReference>
<dbReference type="SUPFAM" id="SSF54373">
    <property type="entry name" value="FAD-linked reductases, C-terminal domain"/>
    <property type="match status" value="1"/>
</dbReference>
<dbReference type="PANTHER" id="PTHR13847">
    <property type="entry name" value="SARCOSINE DEHYDROGENASE-RELATED"/>
    <property type="match status" value="1"/>
</dbReference>
<proteinExistence type="predicted"/>
<evidence type="ECO:0000259" key="2">
    <source>
        <dbReference type="Pfam" id="PF01266"/>
    </source>
</evidence>
<feature type="domain" description="FAD dependent oxidoreductase" evidence="2">
    <location>
        <begin position="5"/>
        <end position="395"/>
    </location>
</feature>
<sequence>MIRSDVAVLGAGIIGVSAALHLQARGRSVVLVDRRGAGEETSYGNAGLIERASVVPYAFPRSVLDLLRYALNRQVDVRYHWAFLPRVAPWLFQYWRHSSPARLAEAARAMLPLIERCVDEHRPLMEQAGISHLARETGWVAAYRTARGLKEGAAEAVSAAAHALRCTVLDPAQLRGLEPHLAEGLAGAVHWQDPVSVADPGAVTKGYADLFLRRGGRFVTADARTLQPADGGWTLRGEDGPVAARDAVVALGPWSTDVIRPLGYRIPLAVKRGYHIHYTAQGNAVLHRPVLDAERGFVLTPMARGIRLTTGVEMGPRDAAPTPVQLDAAETLARTLFPLADRVEDRPWLGARPCLPDMRPVIGPALRHQGLWFAFGHAHHGFTLGPVTGRLIAEMVTGGDTVVDPSPYRADRF</sequence>
<gene>
    <name evidence="3" type="ORF">E9232_005267</name>
</gene>
<dbReference type="SUPFAM" id="SSF51905">
    <property type="entry name" value="FAD/NAD(P)-binding domain"/>
    <property type="match status" value="1"/>
</dbReference>
<dbReference type="RefSeq" id="WP_309799067.1">
    <property type="nucleotide sequence ID" value="NZ_JAVDPW010000009.1"/>
</dbReference>
<dbReference type="Proteomes" id="UP001262410">
    <property type="component" value="Unassembled WGS sequence"/>
</dbReference>
<dbReference type="InterPro" id="IPR006076">
    <property type="entry name" value="FAD-dep_OxRdtase"/>
</dbReference>
<comment type="caution">
    <text evidence="3">The sequence shown here is derived from an EMBL/GenBank/DDBJ whole genome shotgun (WGS) entry which is preliminary data.</text>
</comment>
<dbReference type="EMBL" id="JAVDPW010000009">
    <property type="protein sequence ID" value="MDR6292727.1"/>
    <property type="molecule type" value="Genomic_DNA"/>
</dbReference>
<dbReference type="InterPro" id="IPR036188">
    <property type="entry name" value="FAD/NAD-bd_sf"/>
</dbReference>
<reference evidence="3 4" key="1">
    <citation type="submission" date="2023-07" db="EMBL/GenBank/DDBJ databases">
        <title>Sorghum-associated microbial communities from plants grown in Nebraska, USA.</title>
        <authorList>
            <person name="Schachtman D."/>
        </authorList>
    </citation>
    <scope>NUCLEOTIDE SEQUENCE [LARGE SCALE GENOMIC DNA]</scope>
    <source>
        <strain evidence="3 4">584</strain>
    </source>
</reference>
<dbReference type="PANTHER" id="PTHR13847:SF289">
    <property type="entry name" value="GLYCINE OXIDASE"/>
    <property type="match status" value="1"/>
</dbReference>
<dbReference type="EC" id="1.4.99.-" evidence="3"/>
<dbReference type="Pfam" id="PF01266">
    <property type="entry name" value="DAO"/>
    <property type="match status" value="1"/>
</dbReference>
<protein>
    <submittedName>
        <fullName evidence="3">D-amino-acid dehydrogenase</fullName>
        <ecNumber evidence="3">1.4.99.-</ecNumber>
    </submittedName>
</protein>
<evidence type="ECO:0000256" key="1">
    <source>
        <dbReference type="ARBA" id="ARBA00023002"/>
    </source>
</evidence>
<name>A0ABU1JVS6_9PROT</name>
<evidence type="ECO:0000313" key="3">
    <source>
        <dbReference type="EMBL" id="MDR6292727.1"/>
    </source>
</evidence>
<keyword evidence="1 3" id="KW-0560">Oxidoreductase</keyword>